<name>A0A1F4US72_UNCKA</name>
<sequence length="1047" mass="114530">MASGNPLYPGYYPGTPQIRRPQGGGPPKPYYDPTALQKILELEIDTAIEPIVGVPRWFKERLVEDLKSSLKKFVSPAGEDYSGAEAQQLAAMYSAGELEEMPGVSGIEFNFNPVDWITSPSKQITNFARDAAKNVFNWDDFQQRRENEFWENLLHGKPAQSRIDSWFRGMAVGEAPTLSLRGYGVVTKRQKDDFFGNKYIQTADVYEEAAQGFIDAMAGAKSVISRGKTYGKWQGKVLTAVREDIGRYLDPKNTDPAIRAVANTLSATEKGALEALTLQADLTNKSAEVMSKLTKVTESVDKVITSGASVADIQSKLGSLSRNVSDAEEIINKINQGGSTGQMVISVEVEKRIKDIEDNINYIKGNILNVDPTTPNFSPKVFRSVVEGQRSSMITGNLFVNKGGVLRAGTVSNLATEVIEKELLNENSAASRAMRKLGMRGPEATRRLAVIANTRRDQEVLIDFLDSVSKGTVLKTHLWTLFIKPRVMAWTPAYTAEKFLEKTFFFGASIPNDAKTFDEGYGFFKNMVKGKGAFKNMVEINGLDSGLNPLFKIKFQGDEMFHVPKAFLGFADKANEIRFIDAIRDSKSKTDLLHFFNGRFAASGVQPGVTATFPNLPEGMPKALVLKFRKFLYEHRAEFGNLTQEGLLFDAKGLLITTGADGEHNFAIIHAFINGIGERERKGYFVSITSKYSGWLEKITQKLNHVQNKVYSRLSPIIGRITYPITVITQRVVDVLTTAIMGALEAVSAGAAVVLAPIVKLIVKFVVAAVARSIARFGSSIGKAILKFDFSEIFEQAAEARERSLKTTVILLSIPLLLVGLIFFIVFGGMSAILSTISPTDPTRGAVAIDIDGGVISDYEGGSAVDIDCFTFVDSTSTITIGGSTYHLKAWDQNQVSGVFASAIAALQSRSGAYLGKLCAAGSITLLRASDTPGNCAHVSASDEIVYTDQCSYSTQTYVDYLFAHETGHVYDGRNADIYGLFESYVYGEPKIPTYSLSCGGGQSVSEDFAETIGVTIGVNNDCAPAYTLNWANHPKHLEFARNYLFN</sequence>
<evidence type="ECO:0000256" key="1">
    <source>
        <dbReference type="SAM" id="MobiDB-lite"/>
    </source>
</evidence>
<keyword evidence="2" id="KW-0472">Membrane</keyword>
<keyword evidence="2" id="KW-1133">Transmembrane helix</keyword>
<protein>
    <submittedName>
        <fullName evidence="3">Uncharacterized protein</fullName>
    </submittedName>
</protein>
<comment type="caution">
    <text evidence="3">The sequence shown here is derived from an EMBL/GenBank/DDBJ whole genome shotgun (WGS) entry which is preliminary data.</text>
</comment>
<evidence type="ECO:0000256" key="2">
    <source>
        <dbReference type="SAM" id="Phobius"/>
    </source>
</evidence>
<dbReference type="Proteomes" id="UP000176608">
    <property type="component" value="Unassembled WGS sequence"/>
</dbReference>
<evidence type="ECO:0000313" key="4">
    <source>
        <dbReference type="Proteomes" id="UP000176608"/>
    </source>
</evidence>
<reference evidence="3 4" key="1">
    <citation type="journal article" date="2016" name="Nat. Commun.">
        <title>Thousands of microbial genomes shed light on interconnected biogeochemical processes in an aquifer system.</title>
        <authorList>
            <person name="Anantharaman K."/>
            <person name="Brown C.T."/>
            <person name="Hug L.A."/>
            <person name="Sharon I."/>
            <person name="Castelle C.J."/>
            <person name="Probst A.J."/>
            <person name="Thomas B.C."/>
            <person name="Singh A."/>
            <person name="Wilkins M.J."/>
            <person name="Karaoz U."/>
            <person name="Brodie E.L."/>
            <person name="Williams K.H."/>
            <person name="Hubbard S.S."/>
            <person name="Banfield J.F."/>
        </authorList>
    </citation>
    <scope>NUCLEOTIDE SEQUENCE [LARGE SCALE GENOMIC DNA]</scope>
</reference>
<gene>
    <name evidence="3" type="ORF">A2886_00250</name>
</gene>
<dbReference type="STRING" id="1802617.A2886_00250"/>
<keyword evidence="2" id="KW-0812">Transmembrane</keyword>
<feature type="transmembrane region" description="Helical" evidence="2">
    <location>
        <begin position="749"/>
        <end position="771"/>
    </location>
</feature>
<evidence type="ECO:0000313" key="3">
    <source>
        <dbReference type="EMBL" id="OGC47804.1"/>
    </source>
</evidence>
<dbReference type="EMBL" id="MEVA01000003">
    <property type="protein sequence ID" value="OGC47804.1"/>
    <property type="molecule type" value="Genomic_DNA"/>
</dbReference>
<feature type="transmembrane region" description="Helical" evidence="2">
    <location>
        <begin position="809"/>
        <end position="834"/>
    </location>
</feature>
<dbReference type="AlphaFoldDB" id="A0A1F4US72"/>
<organism evidence="3 4">
    <name type="scientific">candidate division WWE3 bacterium RIFCSPHIGHO2_01_FULL_42_13</name>
    <dbReference type="NCBI Taxonomy" id="1802617"/>
    <lineage>
        <taxon>Bacteria</taxon>
        <taxon>Katanobacteria</taxon>
    </lineage>
</organism>
<feature type="region of interest" description="Disordered" evidence="1">
    <location>
        <begin position="1"/>
        <end position="29"/>
    </location>
</feature>
<proteinExistence type="predicted"/>
<accession>A0A1F4US72</accession>